<feature type="compositionally biased region" description="Polar residues" evidence="15">
    <location>
        <begin position="1"/>
        <end position="18"/>
    </location>
</feature>
<dbReference type="SMART" id="SM00490">
    <property type="entry name" value="HELICc"/>
    <property type="match status" value="1"/>
</dbReference>
<evidence type="ECO:0000256" key="11">
    <source>
        <dbReference type="ARBA" id="ARBA00023117"/>
    </source>
</evidence>
<feature type="region of interest" description="Disordered" evidence="15">
    <location>
        <begin position="1"/>
        <end position="20"/>
    </location>
</feature>
<dbReference type="GO" id="GO:0042393">
    <property type="term" value="F:histone binding"/>
    <property type="evidence" value="ECO:0007669"/>
    <property type="project" value="InterPro"/>
</dbReference>
<dbReference type="InterPro" id="IPR029295">
    <property type="entry name" value="SnAC"/>
</dbReference>
<reference evidence="19" key="1">
    <citation type="submission" date="2020-09" db="EMBL/GenBank/DDBJ databases">
        <title>Comparative genome analyses of four rice-infecting Rhizoctonia solani isolates reveal extensive enrichment of homogalacturonan modification genes.</title>
        <authorList>
            <person name="Lee D.-Y."/>
            <person name="Jeon J."/>
            <person name="Kim K.-T."/>
            <person name="Cheong K."/>
            <person name="Song H."/>
            <person name="Choi G."/>
            <person name="Ko J."/>
            <person name="Opiyo S.O."/>
            <person name="Zuo S."/>
            <person name="Madhav S."/>
            <person name="Lee Y.-H."/>
            <person name="Wang G.-L."/>
        </authorList>
    </citation>
    <scope>NUCLEOTIDE SEQUENCE</scope>
    <source>
        <strain evidence="19">AG1-IA B2</strain>
    </source>
</reference>
<dbReference type="Pfam" id="PF00176">
    <property type="entry name" value="SNF2-rel_dom"/>
    <property type="match status" value="2"/>
</dbReference>
<dbReference type="InterPro" id="IPR027417">
    <property type="entry name" value="P-loop_NTPase"/>
</dbReference>
<dbReference type="InterPro" id="IPR038718">
    <property type="entry name" value="SNF2-like_sf"/>
</dbReference>
<dbReference type="SUPFAM" id="SSF56104">
    <property type="entry name" value="SAICAR synthase-like"/>
    <property type="match status" value="1"/>
</dbReference>
<dbReference type="Pfam" id="PF01259">
    <property type="entry name" value="SAICAR_synt"/>
    <property type="match status" value="1"/>
</dbReference>
<keyword evidence="9" id="KW-0067">ATP-binding</keyword>
<dbReference type="SUPFAM" id="SSF47370">
    <property type="entry name" value="Bromodomain"/>
    <property type="match status" value="1"/>
</dbReference>
<keyword evidence="10" id="KW-0805">Transcription regulation</keyword>
<dbReference type="Gene3D" id="3.40.50.10810">
    <property type="entry name" value="Tandem AAA-ATPase domain"/>
    <property type="match status" value="2"/>
</dbReference>
<dbReference type="PROSITE" id="PS51192">
    <property type="entry name" value="HELICASE_ATP_BIND_1"/>
    <property type="match status" value="1"/>
</dbReference>
<dbReference type="Pfam" id="PF08880">
    <property type="entry name" value="QLQ"/>
    <property type="match status" value="1"/>
</dbReference>
<dbReference type="SMART" id="SM01314">
    <property type="entry name" value="SnAC"/>
    <property type="match status" value="1"/>
</dbReference>
<feature type="domain" description="Helicase ATP-binding" evidence="17">
    <location>
        <begin position="477"/>
        <end position="616"/>
    </location>
</feature>
<feature type="region of interest" description="Disordered" evidence="15">
    <location>
        <begin position="1018"/>
        <end position="1083"/>
    </location>
</feature>
<evidence type="ECO:0000256" key="2">
    <source>
        <dbReference type="ARBA" id="ARBA00004672"/>
    </source>
</evidence>
<feature type="region of interest" description="Disordered" evidence="15">
    <location>
        <begin position="1199"/>
        <end position="1238"/>
    </location>
</feature>
<evidence type="ECO:0000256" key="13">
    <source>
        <dbReference type="ARBA" id="ARBA00030409"/>
    </source>
</evidence>
<feature type="compositionally biased region" description="Polar residues" evidence="15">
    <location>
        <begin position="1208"/>
        <end position="1221"/>
    </location>
</feature>
<dbReference type="NCBIfam" id="NF010568">
    <property type="entry name" value="PRK13961.1"/>
    <property type="match status" value="1"/>
</dbReference>
<dbReference type="CDD" id="cd01414">
    <property type="entry name" value="SAICAR_synt_Sc"/>
    <property type="match status" value="1"/>
</dbReference>
<keyword evidence="11 14" id="KW-0103">Bromodomain</keyword>
<evidence type="ECO:0000256" key="1">
    <source>
        <dbReference type="ARBA" id="ARBA00004123"/>
    </source>
</evidence>
<dbReference type="UniPathway" id="UPA00074">
    <property type="reaction ID" value="UER00131"/>
</dbReference>
<dbReference type="PROSITE" id="PS01057">
    <property type="entry name" value="SAICAR_SYNTHETASE_1"/>
    <property type="match status" value="1"/>
</dbReference>
<comment type="subcellular location">
    <subcellularLocation>
        <location evidence="1">Nucleus</location>
    </subcellularLocation>
</comment>
<evidence type="ECO:0000256" key="4">
    <source>
        <dbReference type="ARBA" id="ARBA00012217"/>
    </source>
</evidence>
<dbReference type="InterPro" id="IPR014001">
    <property type="entry name" value="Helicase_ATP-bd"/>
</dbReference>
<evidence type="ECO:0000256" key="9">
    <source>
        <dbReference type="ARBA" id="ARBA00022840"/>
    </source>
</evidence>
<dbReference type="SMART" id="SM00487">
    <property type="entry name" value="DEXDc"/>
    <property type="match status" value="1"/>
</dbReference>
<dbReference type="EC" id="6.3.2.6" evidence="4"/>
<dbReference type="PANTHER" id="PTHR10799">
    <property type="entry name" value="SNF2/RAD54 HELICASE FAMILY"/>
    <property type="match status" value="1"/>
</dbReference>
<dbReference type="InterPro" id="IPR000330">
    <property type="entry name" value="SNF2_N"/>
</dbReference>
<keyword evidence="6" id="KW-0547">Nucleotide-binding</keyword>
<organism evidence="19 20">
    <name type="scientific">Rhizoctonia solani</name>
    <dbReference type="NCBI Taxonomy" id="456999"/>
    <lineage>
        <taxon>Eukaryota</taxon>
        <taxon>Fungi</taxon>
        <taxon>Dikarya</taxon>
        <taxon>Basidiomycota</taxon>
        <taxon>Agaricomycotina</taxon>
        <taxon>Agaricomycetes</taxon>
        <taxon>Cantharellales</taxon>
        <taxon>Ceratobasidiaceae</taxon>
        <taxon>Rhizoctonia</taxon>
    </lineage>
</organism>
<evidence type="ECO:0000256" key="8">
    <source>
        <dbReference type="ARBA" id="ARBA00022801"/>
    </source>
</evidence>
<dbReference type="InterPro" id="IPR001650">
    <property type="entry name" value="Helicase_C-like"/>
</dbReference>
<comment type="pathway">
    <text evidence="2">Purine metabolism; IMP biosynthesis via de novo pathway; 5-amino-1-(5-phospho-D-ribosyl)imidazole-4-carboxamide from 5-amino-1-(5-phospho-D-ribosyl)imidazole-4-carboxylate: step 1/2.</text>
</comment>
<evidence type="ECO:0000256" key="12">
    <source>
        <dbReference type="ARBA" id="ARBA00023242"/>
    </source>
</evidence>
<evidence type="ECO:0000313" key="19">
    <source>
        <dbReference type="EMBL" id="KAF8760728.1"/>
    </source>
</evidence>
<evidence type="ECO:0000259" key="18">
    <source>
        <dbReference type="PROSITE" id="PS51666"/>
    </source>
</evidence>
<keyword evidence="12" id="KW-0539">Nucleus</keyword>
<dbReference type="EMBL" id="JACYCF010000001">
    <property type="protein sequence ID" value="KAF8760728.1"/>
    <property type="molecule type" value="Genomic_DNA"/>
</dbReference>
<sequence>MATPAQMQSMPMAGNSQFPPVHMMTREGLQTLLMRSNTLKQAGFTNQNNQELANISQYLNMVKRYQMARSAQAQQAQAQLAAPTPKPAIEIPATNGTAPSPPASPAEPITFTQAQLVTLRSQISAFKFLQRGLPIPLEYQQSIHPQPGANDSDQLTAPPGQLLENDTSSLIYPYNAYTHPTARLATAKNHRAIVPSMTPLGLDPLALKAARERFVEARIAQRIRELSALPSTIGEPEPEADEVQEGEESKEGALVVHPSASAHGKLRALIELKGLQLRARQQALRRSVVQHLQEATVMTVDRSTCRRFRRSALRDVRHTEALNVSSARNANAVPNKNISIILVASSRMEVKLSLPTKMLAQGAEAYLKLIDTAKDTRITHLLKQTDSYLDSLAQAVVAQQNDDIHRDAPPIPFDTEDGPASEATFGATRLDDPSEDKGKVDYYAVAHRISEKITTQPSILIGGKLKEYQMKGLQWMVSLYNNRLNGILADEMGLGKTIQTISLISFLIERKKLHGPYLVIGSPNVRRTIQLGLRAQNFQVLLTTFEYIIKDRPFLSKIKWVHMIIDEGHRMKNTQSRLSQTLNQFYSSRYRLILTGTPLQNNLPELWALLNFALPKIFNSVKSFDEWFNTPFANSGTADKIELNEEEALLIIRRLHKVLRPFLLRRLKKDVESELPDKIEKVIKCKMSALQSQLYMQFKKHGMLFTDSKDSKGRYQRVEQYCYAASKDLPASVCIPEVEDVINPGHELNSSVYRASGKVALLDRILPKLFAFKHRVLMFFQMTQVMNILEDYMTLRGYKFLRLDGGTKPDDRADLLKAFNALTLSTIYDSDWNPHADLQAQDRAHRIGQKNSVVILRFITERSVEEHMLARAKQKLDMDGKVIQAGRFDNQSSAAESEAVLRMMLEADNEEVNEDTVMDDDEINQIIARTDENSKDSRAWITSEMPERMMTFQELPEVYQRDEPYEPPEAELKATGRGARERKAVIYNDGLTDDQWVMAMEEAEEMDDYDDLPARRSRAASRLARKEAKGKGRADDLSGKRKRGKAQSPEPSSEEEDDDSRAQQKRRKTQNPGAGTPQVPQPMRDRMRAAFQVCHQTVMALTGPDGHQRCELFKDLPDRKIYPDYYEVRDHHSQPIAMSHMRKRASSGYYRTVAQYRDDWRLMFNNARTYNQEDSWVYQDANEMQKVFEEVFLRETAGTDMPGAEPLNSANPINPGNTSPLSAADDDEPAPRPPARNPVVHPFDLRRIMAITATKDLLPELTLVSQGKVRDIYSTSDPNALLFVATDRISAYDVILKNGVPGKGIILSQLALFWFKRLDGIIPNHLITDNVDQMPSEVVQYKNILQGRTMLVRKAKVVPLEAIVRGYITGSAWSEYKKSGTVHGIRVPEGLAESQKLPEPLFTPSTKAEQGQHDENIHPDRAAEIVGKELCEKIASISVRIYKEAAEYAASRGVILADTKLEFGLVDVPGGEPELILIDEVLTPDSSRYWPASEYKLGKWKLAYRAGTTLNQRAFIGQSQPSFDKQYLRDWLTAEGFKKGLENGKDGQGWIMTDAVVEGTRKRYQEALNLLTTDSK</sequence>
<keyword evidence="8" id="KW-0378">Hydrolase</keyword>
<evidence type="ECO:0000259" key="16">
    <source>
        <dbReference type="PROSITE" id="PS50014"/>
    </source>
</evidence>
<dbReference type="CDD" id="cd17996">
    <property type="entry name" value="DEXHc_SMARCA2_SMARCA4"/>
    <property type="match status" value="1"/>
</dbReference>
<keyword evidence="7" id="KW-0658">Purine biosynthesis</keyword>
<dbReference type="SMART" id="SM00951">
    <property type="entry name" value="QLQ"/>
    <property type="match status" value="1"/>
</dbReference>
<evidence type="ECO:0000256" key="5">
    <source>
        <dbReference type="ARBA" id="ARBA00022598"/>
    </source>
</evidence>
<dbReference type="Proteomes" id="UP000614334">
    <property type="component" value="Unassembled WGS sequence"/>
</dbReference>
<dbReference type="GO" id="GO:0006355">
    <property type="term" value="P:regulation of DNA-templated transcription"/>
    <property type="evidence" value="ECO:0007669"/>
    <property type="project" value="InterPro"/>
</dbReference>
<gene>
    <name evidence="19" type="ORF">RHS01_00456</name>
</gene>
<feature type="compositionally biased region" description="Basic and acidic residues" evidence="15">
    <location>
        <begin position="1024"/>
        <end position="1039"/>
    </location>
</feature>
<feature type="region of interest" description="Disordered" evidence="15">
    <location>
        <begin position="78"/>
        <end position="107"/>
    </location>
</feature>
<dbReference type="HAMAP" id="MF_00137">
    <property type="entry name" value="SAICAR_synth"/>
    <property type="match status" value="1"/>
</dbReference>
<evidence type="ECO:0000256" key="14">
    <source>
        <dbReference type="PROSITE-ProRule" id="PRU00035"/>
    </source>
</evidence>
<evidence type="ECO:0000256" key="10">
    <source>
        <dbReference type="ARBA" id="ARBA00023015"/>
    </source>
</evidence>
<dbReference type="PROSITE" id="PS50014">
    <property type="entry name" value="BROMODOMAIN_2"/>
    <property type="match status" value="1"/>
</dbReference>
<evidence type="ECO:0000256" key="15">
    <source>
        <dbReference type="SAM" id="MobiDB-lite"/>
    </source>
</evidence>
<protein>
    <recommendedName>
        <fullName evidence="4">phosphoribosylaminoimidazolesuccinocarboxamide synthase</fullName>
        <ecNumber evidence="4">6.3.2.6</ecNumber>
    </recommendedName>
    <alternativeName>
        <fullName evidence="13">SAICAR synthetase</fullName>
    </alternativeName>
</protein>
<accession>A0A8H7M8V4</accession>
<dbReference type="GO" id="GO:0005634">
    <property type="term" value="C:nucleus"/>
    <property type="evidence" value="ECO:0007669"/>
    <property type="project" value="UniProtKB-SubCell"/>
</dbReference>
<dbReference type="InterPro" id="IPR001487">
    <property type="entry name" value="Bromodomain"/>
</dbReference>
<name>A0A8H7M8V4_9AGAM</name>
<comment type="caution">
    <text evidence="19">The sequence shown here is derived from an EMBL/GenBank/DDBJ whole genome shotgun (WGS) entry which is preliminary data.</text>
</comment>
<dbReference type="GO" id="GO:0006325">
    <property type="term" value="P:chromatin organization"/>
    <property type="evidence" value="ECO:0007669"/>
    <property type="project" value="UniProtKB-ARBA"/>
</dbReference>
<dbReference type="InterPro" id="IPR001636">
    <property type="entry name" value="SAICAR_synth"/>
</dbReference>
<dbReference type="FunFam" id="3.30.470.20:FF:000015">
    <property type="entry name" value="Phosphoribosylaminoimidazole-succinocarboxamide synthase"/>
    <property type="match status" value="1"/>
</dbReference>
<evidence type="ECO:0000259" key="17">
    <source>
        <dbReference type="PROSITE" id="PS51192"/>
    </source>
</evidence>
<dbReference type="InterPro" id="IPR014978">
    <property type="entry name" value="Gln-Leu-Gln_QLQ"/>
</dbReference>
<evidence type="ECO:0000256" key="7">
    <source>
        <dbReference type="ARBA" id="ARBA00022755"/>
    </source>
</evidence>
<dbReference type="SUPFAM" id="SSF52540">
    <property type="entry name" value="P-loop containing nucleoside triphosphate hydrolases"/>
    <property type="match status" value="2"/>
</dbReference>
<evidence type="ECO:0000313" key="20">
    <source>
        <dbReference type="Proteomes" id="UP000614334"/>
    </source>
</evidence>
<dbReference type="InterPro" id="IPR018236">
    <property type="entry name" value="SAICAR_synthetase_CS"/>
</dbReference>
<dbReference type="InterPro" id="IPR036427">
    <property type="entry name" value="Bromodomain-like_sf"/>
</dbReference>
<dbReference type="Gene3D" id="3.30.470.20">
    <property type="entry name" value="ATP-grasp fold, B domain"/>
    <property type="match status" value="1"/>
</dbReference>
<comment type="similarity">
    <text evidence="3">Belongs to the SAICAR synthetase family.</text>
</comment>
<evidence type="ECO:0000256" key="6">
    <source>
        <dbReference type="ARBA" id="ARBA00022741"/>
    </source>
</evidence>
<keyword evidence="5" id="KW-0436">Ligase</keyword>
<dbReference type="Pfam" id="PF00439">
    <property type="entry name" value="Bromodomain"/>
    <property type="match status" value="1"/>
</dbReference>
<feature type="domain" description="Bromo" evidence="16">
    <location>
        <begin position="1105"/>
        <end position="1178"/>
    </location>
</feature>
<dbReference type="InterPro" id="IPR049730">
    <property type="entry name" value="SNF2/RAD54-like_C"/>
</dbReference>
<dbReference type="NCBIfam" id="TIGR00081">
    <property type="entry name" value="purC"/>
    <property type="match status" value="1"/>
</dbReference>
<dbReference type="Gene3D" id="3.30.200.20">
    <property type="entry name" value="Phosphorylase Kinase, domain 1"/>
    <property type="match status" value="1"/>
</dbReference>
<dbReference type="InterPro" id="IPR028923">
    <property type="entry name" value="SAICAR_synt/ADE2_N"/>
</dbReference>
<dbReference type="Gene3D" id="1.20.920.10">
    <property type="entry name" value="Bromodomain-like"/>
    <property type="match status" value="1"/>
</dbReference>
<dbReference type="GO" id="GO:0004639">
    <property type="term" value="F:phosphoribosylaminoimidazolesuccinocarboxamide synthase activity"/>
    <property type="evidence" value="ECO:0007669"/>
    <property type="project" value="UniProtKB-EC"/>
</dbReference>
<dbReference type="GO" id="GO:0006189">
    <property type="term" value="P:'de novo' IMP biosynthetic process"/>
    <property type="evidence" value="ECO:0007669"/>
    <property type="project" value="UniProtKB-UniPathway"/>
</dbReference>
<dbReference type="SMART" id="SM00297">
    <property type="entry name" value="BROMO"/>
    <property type="match status" value="1"/>
</dbReference>
<proteinExistence type="inferred from homology"/>
<dbReference type="Pfam" id="PF14619">
    <property type="entry name" value="SnAC"/>
    <property type="match status" value="1"/>
</dbReference>
<keyword evidence="10" id="KW-0804">Transcription</keyword>
<dbReference type="Gene3D" id="3.40.50.300">
    <property type="entry name" value="P-loop containing nucleotide triphosphate hydrolases"/>
    <property type="match status" value="2"/>
</dbReference>
<dbReference type="CDD" id="cd18793">
    <property type="entry name" value="SF2_C_SNF"/>
    <property type="match status" value="1"/>
</dbReference>
<feature type="region of interest" description="Disordered" evidence="15">
    <location>
        <begin position="412"/>
        <end position="432"/>
    </location>
</feature>
<evidence type="ECO:0000256" key="3">
    <source>
        <dbReference type="ARBA" id="ARBA00010190"/>
    </source>
</evidence>
<dbReference type="PROSITE" id="PS01058">
    <property type="entry name" value="SAICAR_SYNTHETASE_2"/>
    <property type="match status" value="1"/>
</dbReference>
<feature type="domain" description="QLQ" evidence="18">
    <location>
        <begin position="110"/>
        <end position="145"/>
    </location>
</feature>
<dbReference type="GO" id="GO:0005524">
    <property type="term" value="F:ATP binding"/>
    <property type="evidence" value="ECO:0007669"/>
    <property type="project" value="UniProtKB-KW"/>
</dbReference>
<dbReference type="GO" id="GO:0016787">
    <property type="term" value="F:hydrolase activity"/>
    <property type="evidence" value="ECO:0007669"/>
    <property type="project" value="UniProtKB-KW"/>
</dbReference>
<dbReference type="PROSITE" id="PS51666">
    <property type="entry name" value="QLQ"/>
    <property type="match status" value="1"/>
</dbReference>